<dbReference type="Gene3D" id="3.60.10.10">
    <property type="entry name" value="Endonuclease/exonuclease/phosphatase"/>
    <property type="match status" value="1"/>
</dbReference>
<dbReference type="PROSITE" id="PS50878">
    <property type="entry name" value="RT_POL"/>
    <property type="match status" value="1"/>
</dbReference>
<organism evidence="6 7">
    <name type="scientific">Hemibagrus guttatus</name>
    <dbReference type="NCBI Taxonomy" id="175788"/>
    <lineage>
        <taxon>Eukaryota</taxon>
        <taxon>Metazoa</taxon>
        <taxon>Chordata</taxon>
        <taxon>Craniata</taxon>
        <taxon>Vertebrata</taxon>
        <taxon>Euteleostomi</taxon>
        <taxon>Actinopterygii</taxon>
        <taxon>Neopterygii</taxon>
        <taxon>Teleostei</taxon>
        <taxon>Ostariophysi</taxon>
        <taxon>Siluriformes</taxon>
        <taxon>Bagridae</taxon>
        <taxon>Hemibagrus</taxon>
    </lineage>
</organism>
<evidence type="ECO:0000256" key="1">
    <source>
        <dbReference type="ARBA" id="ARBA00010879"/>
    </source>
</evidence>
<evidence type="ECO:0000313" key="6">
    <source>
        <dbReference type="EMBL" id="KAK3519449.1"/>
    </source>
</evidence>
<dbReference type="EMBL" id="JAUCMX010000017">
    <property type="protein sequence ID" value="KAK3519449.1"/>
    <property type="molecule type" value="Genomic_DNA"/>
</dbReference>
<protein>
    <recommendedName>
        <fullName evidence="2">ribonuclease H</fullName>
        <ecNumber evidence="2">3.1.26.4</ecNumber>
    </recommendedName>
</protein>
<dbReference type="Proteomes" id="UP001274896">
    <property type="component" value="Unassembled WGS sequence"/>
</dbReference>
<dbReference type="SUPFAM" id="SSF56219">
    <property type="entry name" value="DNase I-like"/>
    <property type="match status" value="1"/>
</dbReference>
<reference evidence="6" key="1">
    <citation type="submission" date="2023-06" db="EMBL/GenBank/DDBJ databases">
        <title>Male Hemibagrus guttatus genome.</title>
        <authorList>
            <person name="Bian C."/>
        </authorList>
    </citation>
    <scope>NUCLEOTIDE SEQUENCE</scope>
    <source>
        <strain evidence="6">Male_cb2023</strain>
        <tissue evidence="6">Muscle</tissue>
    </source>
</reference>
<feature type="region of interest" description="Disordered" evidence="4">
    <location>
        <begin position="1124"/>
        <end position="1230"/>
    </location>
</feature>
<dbReference type="SUPFAM" id="SSF56672">
    <property type="entry name" value="DNA/RNA polymerases"/>
    <property type="match status" value="1"/>
</dbReference>
<comment type="similarity">
    <text evidence="1">Belongs to the beta type-B retroviral polymerase family. HERV class-II K(HML-2) pol subfamily.</text>
</comment>
<dbReference type="CDD" id="cd09076">
    <property type="entry name" value="L1-EN"/>
    <property type="match status" value="1"/>
</dbReference>
<gene>
    <name evidence="6" type="ORF">QTP70_029368</name>
</gene>
<feature type="coiled-coil region" evidence="3">
    <location>
        <begin position="363"/>
        <end position="397"/>
    </location>
</feature>
<feature type="compositionally biased region" description="Polar residues" evidence="4">
    <location>
        <begin position="755"/>
        <end position="764"/>
    </location>
</feature>
<dbReference type="GO" id="GO:0004523">
    <property type="term" value="F:RNA-DNA hybrid ribonuclease activity"/>
    <property type="evidence" value="ECO:0007669"/>
    <property type="project" value="UniProtKB-EC"/>
</dbReference>
<dbReference type="EC" id="3.1.26.4" evidence="2"/>
<proteinExistence type="inferred from homology"/>
<evidence type="ECO:0000259" key="5">
    <source>
        <dbReference type="PROSITE" id="PS50878"/>
    </source>
</evidence>
<feature type="region of interest" description="Disordered" evidence="4">
    <location>
        <begin position="738"/>
        <end position="835"/>
    </location>
</feature>
<feature type="compositionally biased region" description="Low complexity" evidence="4">
    <location>
        <begin position="1185"/>
        <end position="1198"/>
    </location>
</feature>
<dbReference type="InterPro" id="IPR043128">
    <property type="entry name" value="Rev_trsase/Diguanyl_cyclase"/>
</dbReference>
<dbReference type="Gene3D" id="3.30.70.270">
    <property type="match status" value="1"/>
</dbReference>
<dbReference type="InterPro" id="IPR036691">
    <property type="entry name" value="Endo/exonu/phosph_ase_sf"/>
</dbReference>
<dbReference type="InterPro" id="IPR043502">
    <property type="entry name" value="DNA/RNA_pol_sf"/>
</dbReference>
<feature type="domain" description="Reverse transcriptase" evidence="5">
    <location>
        <begin position="344"/>
        <end position="605"/>
    </location>
</feature>
<accession>A0AAE0UVN1</accession>
<sequence length="1250" mass="144021">MLLYPPPCSSMLLCPPPCSSVLLHAPLSSSMLLCPPLSSSMLLWKGRELADMMERRKVDILCVQETRWKSSKARSIGAGFKLFYYGVDSKRNGVGVVLKEEFVRNVLEVKRVSDRVMSLKLEIEGVMLNVVSGYAPQVGCELEEKERFWSELDEVMESIPTGERVVIGAHFNGHVGEGNTGDEEVMGKFGVKERNLEGQMVVDFAKRMDMAVVNTYFQKREEHRVTYKSGGRRTQVDYILCRRGNLKEISDCKVVVGESVARQHRMVVCRMTLLVCKKKRSKIEKKTKWWKLKKEECCEEFRQKLRQALGGQVVLPDDWETTAEVIRETGRKVLGVSSGRRKEDKETWWWNEEVQDSIQRKRLAKKKWDMDRTEENRQEYKELQRRVKREVSKAKQKAYDELYTRLDTREGEKDLYRLARQRDRDGKDVQQVRVIKDRDGRVLTNLEKAYDRMPREELWYCMRKSGVAEKYVRVVQDMYERSRTVVRCAVGQTEEFKVEVGLHQGSALSPFLFAIVMDQLSEEVRQESPWTMMFADDIVICSESREQVEENLERWRFALERRGMKVSGSKTEYMCVNEREGSGTVRLQGEEVKKVQEFKYLGSTVQSNGECGKEVKKRVQAGWNGWRKVWGVLCDRKISARIKGKVYRTVVRAAMLYGLETVSLRKRQESELEVVELKMLRFSLGVTRLDRIRDEYIRGTAHVGRLGDKVREARLRWFGHVQRRESEYIGRRMLDMELPGRRQRGRPKRSVEGEVQSSEPSSSLDRGKGYGPLTHSSSISPDHFEGFGYGQNTQPGPQRPRRPKLQHSQSILRKQAEEEAIKRSRSLSESYELSTDLQDKQVEMLERKYGGRFISRHAARTIQTAFRQYQMNKNFERLRSSMSENRMSRRIVLSNMRMQFSFEGPEKGPSSFFEGKQLSLTEEGTPEATSECGDKVPLHVAELSAPSDLSDTITELENAFSRQVKSLAESIDDALNCRSLHEEDQEPEQVQDMQGELSYQVKPTNSSDQHKLDEMMASYSGVTLFIDEEDLCPPAQLSHTVDPPSSTESNKRAINSSQEYWPMDTKEDKIDTDTSCHSTLSLDCQEPRLCVDHLPLLTIEPPSDSSLEISNHSEFDSVKRQSAYERTTAGPQATPKHITHSLPPRVSSLSRKEDPIRHRHLESHLAINGNRQSKSESDFSDGDNDSINSTTNSTDTINCSSESSRDSMREQTLSKQTYHKETRNSWDSPAFSNDVIRKRHYRIGLNLFNK</sequence>
<evidence type="ECO:0000256" key="4">
    <source>
        <dbReference type="SAM" id="MobiDB-lite"/>
    </source>
</evidence>
<evidence type="ECO:0000256" key="3">
    <source>
        <dbReference type="SAM" id="Coils"/>
    </source>
</evidence>
<evidence type="ECO:0000313" key="7">
    <source>
        <dbReference type="Proteomes" id="UP001274896"/>
    </source>
</evidence>
<keyword evidence="7" id="KW-1185">Reference proteome</keyword>
<dbReference type="AlphaFoldDB" id="A0AAE0UVN1"/>
<dbReference type="PANTHER" id="PTHR47027:SF28">
    <property type="entry name" value="ENDONUCLEASE-REVERSE TRANSCRIPTASE"/>
    <property type="match status" value="1"/>
</dbReference>
<dbReference type="PANTHER" id="PTHR47027">
    <property type="entry name" value="REVERSE TRANSCRIPTASE DOMAIN-CONTAINING PROTEIN"/>
    <property type="match status" value="1"/>
</dbReference>
<comment type="caution">
    <text evidence="6">The sequence shown here is derived from an EMBL/GenBank/DDBJ whole genome shotgun (WGS) entry which is preliminary data.</text>
</comment>
<keyword evidence="3" id="KW-0175">Coiled coil</keyword>
<dbReference type="Pfam" id="PF00078">
    <property type="entry name" value="RVT_1"/>
    <property type="match status" value="1"/>
</dbReference>
<dbReference type="InterPro" id="IPR000477">
    <property type="entry name" value="RT_dom"/>
</dbReference>
<dbReference type="PROSITE" id="PS50096">
    <property type="entry name" value="IQ"/>
    <property type="match status" value="1"/>
</dbReference>
<evidence type="ECO:0000256" key="2">
    <source>
        <dbReference type="ARBA" id="ARBA00012180"/>
    </source>
</evidence>
<name>A0AAE0UVN1_9TELE</name>